<feature type="transmembrane region" description="Helical" evidence="7">
    <location>
        <begin position="373"/>
        <end position="391"/>
    </location>
</feature>
<keyword evidence="10" id="KW-1185">Reference proteome</keyword>
<feature type="region of interest" description="Disordered" evidence="6">
    <location>
        <begin position="422"/>
        <end position="452"/>
    </location>
</feature>
<sequence>MSPLDLTWRLDPTAILLLVLVVGVAVAVLPFAHRSLRGDRHGAGVTLSIVAMLSATALLVVAGELWMLALAWSLATAATLAALGLGGGRPALRRAGPWLIVGDVVLWLAVVLAAAGTAGEAPAVLLVIAAAVRCALPPAHPWLVDSLYAPTPVSAALHGGIVNGGGILVITQFSLIASSPAAITLLAALGTVAIVAGVLAALVRTDIKGRLVASTVAQMGFMMLVASLGLLAAALLHLVAHGFYKSALFLSSSDGIDRRAAERRAPRPFLTSATERRVRTVAGALVPVAALVAVALVAYPGGRGPAELLLLVTIAVAFATAGARAAGLAPSRGRAAALVALIAVGAVAFAAATSALTGALGLARPAEIAAQPLALVFALLAVTALAALAAVRRWAPAGRWALMLIAVGHGLGGRAVRIDRSREVGSASAPARRTGHPRTSPRTSSTPMGATA</sequence>
<dbReference type="PANTHER" id="PTHR42829:SF1">
    <property type="entry name" value="INORGANIC CARBON TRANSPORTER SUBUNIT DABB-RELATED"/>
    <property type="match status" value="1"/>
</dbReference>
<dbReference type="InterPro" id="IPR001750">
    <property type="entry name" value="ND/Mrp_TM"/>
</dbReference>
<evidence type="ECO:0000313" key="10">
    <source>
        <dbReference type="Proteomes" id="UP001060039"/>
    </source>
</evidence>
<feature type="compositionally biased region" description="Polar residues" evidence="6">
    <location>
        <begin position="440"/>
        <end position="452"/>
    </location>
</feature>
<dbReference type="Proteomes" id="UP001060039">
    <property type="component" value="Chromosome"/>
</dbReference>
<feature type="transmembrane region" description="Helical" evidence="7">
    <location>
        <begin position="335"/>
        <end position="361"/>
    </location>
</feature>
<evidence type="ECO:0000256" key="7">
    <source>
        <dbReference type="SAM" id="Phobius"/>
    </source>
</evidence>
<feature type="transmembrane region" description="Helical" evidence="7">
    <location>
        <begin position="12"/>
        <end position="32"/>
    </location>
</feature>
<feature type="transmembrane region" description="Helical" evidence="7">
    <location>
        <begin position="98"/>
        <end position="117"/>
    </location>
</feature>
<evidence type="ECO:0000256" key="6">
    <source>
        <dbReference type="SAM" id="MobiDB-lite"/>
    </source>
</evidence>
<organism evidence="9 10">
    <name type="scientific">Microcella humidisoli</name>
    <dbReference type="NCBI Taxonomy" id="2963406"/>
    <lineage>
        <taxon>Bacteria</taxon>
        <taxon>Bacillati</taxon>
        <taxon>Actinomycetota</taxon>
        <taxon>Actinomycetes</taxon>
        <taxon>Micrococcales</taxon>
        <taxon>Microbacteriaceae</taxon>
        <taxon>Microcella</taxon>
    </lineage>
</organism>
<feature type="transmembrane region" description="Helical" evidence="7">
    <location>
        <begin position="181"/>
        <end position="203"/>
    </location>
</feature>
<dbReference type="EMBL" id="CP101497">
    <property type="protein sequence ID" value="UTT62913.1"/>
    <property type="molecule type" value="Genomic_DNA"/>
</dbReference>
<evidence type="ECO:0000256" key="1">
    <source>
        <dbReference type="ARBA" id="ARBA00004127"/>
    </source>
</evidence>
<feature type="transmembrane region" description="Helical" evidence="7">
    <location>
        <begin position="155"/>
        <end position="175"/>
    </location>
</feature>
<dbReference type="InterPro" id="IPR003945">
    <property type="entry name" value="NU5C-like"/>
</dbReference>
<evidence type="ECO:0000256" key="4">
    <source>
        <dbReference type="ARBA" id="ARBA00023136"/>
    </source>
</evidence>
<dbReference type="Pfam" id="PF00361">
    <property type="entry name" value="Proton_antipo_M"/>
    <property type="match status" value="1"/>
</dbReference>
<feature type="transmembrane region" description="Helical" evidence="7">
    <location>
        <begin position="224"/>
        <end position="244"/>
    </location>
</feature>
<keyword evidence="3 7" id="KW-1133">Transmembrane helix</keyword>
<name>A0ABY5FXW9_9MICO</name>
<evidence type="ECO:0000256" key="5">
    <source>
        <dbReference type="RuleBase" id="RU000320"/>
    </source>
</evidence>
<dbReference type="PRINTS" id="PR01434">
    <property type="entry name" value="NADHDHGNASE5"/>
</dbReference>
<proteinExistence type="predicted"/>
<reference evidence="9" key="1">
    <citation type="submission" date="2022-07" db="EMBL/GenBank/DDBJ databases">
        <title>Taxonomic analysis of Microcella humidisoli nov. sp., isolated from riverside soil.</title>
        <authorList>
            <person name="Molina K.M."/>
            <person name="Kim S.B."/>
        </authorList>
    </citation>
    <scope>NUCLEOTIDE SEQUENCE</scope>
    <source>
        <strain evidence="9">MMS21-STM10</strain>
    </source>
</reference>
<evidence type="ECO:0000313" key="9">
    <source>
        <dbReference type="EMBL" id="UTT62913.1"/>
    </source>
</evidence>
<evidence type="ECO:0000259" key="8">
    <source>
        <dbReference type="Pfam" id="PF00361"/>
    </source>
</evidence>
<feature type="transmembrane region" description="Helical" evidence="7">
    <location>
        <begin position="308"/>
        <end position="329"/>
    </location>
</feature>
<protein>
    <recommendedName>
        <fullName evidence="8">NADH:quinone oxidoreductase/Mrp antiporter transmembrane domain-containing protein</fullName>
    </recommendedName>
</protein>
<feature type="transmembrane region" description="Helical" evidence="7">
    <location>
        <begin position="281"/>
        <end position="301"/>
    </location>
</feature>
<keyword evidence="4 7" id="KW-0472">Membrane</keyword>
<dbReference type="RefSeq" id="WP_255160046.1">
    <property type="nucleotide sequence ID" value="NZ_CP101497.1"/>
</dbReference>
<feature type="transmembrane region" description="Helical" evidence="7">
    <location>
        <begin position="44"/>
        <end position="63"/>
    </location>
</feature>
<gene>
    <name evidence="9" type="ORF">NNL39_02035</name>
</gene>
<evidence type="ECO:0000256" key="3">
    <source>
        <dbReference type="ARBA" id="ARBA00022989"/>
    </source>
</evidence>
<feature type="domain" description="NADH:quinone oxidoreductase/Mrp antiporter transmembrane" evidence="8">
    <location>
        <begin position="123"/>
        <end position="260"/>
    </location>
</feature>
<feature type="transmembrane region" description="Helical" evidence="7">
    <location>
        <begin position="69"/>
        <end position="86"/>
    </location>
</feature>
<accession>A0ABY5FXW9</accession>
<dbReference type="PANTHER" id="PTHR42829">
    <property type="entry name" value="NADH-UBIQUINONE OXIDOREDUCTASE CHAIN 5"/>
    <property type="match status" value="1"/>
</dbReference>
<keyword evidence="2 5" id="KW-0812">Transmembrane</keyword>
<comment type="subcellular location">
    <subcellularLocation>
        <location evidence="1">Endomembrane system</location>
        <topology evidence="1">Multi-pass membrane protein</topology>
    </subcellularLocation>
    <subcellularLocation>
        <location evidence="5">Membrane</location>
        <topology evidence="5">Multi-pass membrane protein</topology>
    </subcellularLocation>
</comment>
<evidence type="ECO:0000256" key="2">
    <source>
        <dbReference type="ARBA" id="ARBA00022692"/>
    </source>
</evidence>